<dbReference type="PANTHER" id="PTHR47806:SF1">
    <property type="entry name" value="RIBOSOMAL PROTEIN UL3 GLUTAMINE METHYLTRANSFERASE"/>
    <property type="match status" value="1"/>
</dbReference>
<evidence type="ECO:0000256" key="3">
    <source>
        <dbReference type="ARBA" id="ARBA00022691"/>
    </source>
</evidence>
<dbReference type="InterPro" id="IPR007848">
    <property type="entry name" value="Small_mtfrase_dom"/>
</dbReference>
<dbReference type="InterPro" id="IPR017127">
    <property type="entry name" value="Ribosome_uL3_MTase"/>
</dbReference>
<dbReference type="Gene3D" id="3.40.50.150">
    <property type="entry name" value="Vaccinia Virus protein VP39"/>
    <property type="match status" value="1"/>
</dbReference>
<evidence type="ECO:0000256" key="5">
    <source>
        <dbReference type="SAM" id="MobiDB-lite"/>
    </source>
</evidence>
<keyword evidence="7" id="KW-0687">Ribonucleoprotein</keyword>
<organism evidence="7 8">
    <name type="scientific">Uliginosibacterium aquaticum</name>
    <dbReference type="NCBI Taxonomy" id="2731212"/>
    <lineage>
        <taxon>Bacteria</taxon>
        <taxon>Pseudomonadati</taxon>
        <taxon>Pseudomonadota</taxon>
        <taxon>Betaproteobacteria</taxon>
        <taxon>Rhodocyclales</taxon>
        <taxon>Zoogloeaceae</taxon>
        <taxon>Uliginosibacterium</taxon>
    </lineage>
</organism>
<gene>
    <name evidence="4 7" type="primary">prmB</name>
    <name evidence="7" type="ORF">HJ583_017605</name>
</gene>
<keyword evidence="2 4" id="KW-0808">Transferase</keyword>
<keyword evidence="3 4" id="KW-0949">S-adenosyl-L-methionine</keyword>
<evidence type="ECO:0000259" key="6">
    <source>
        <dbReference type="Pfam" id="PF05175"/>
    </source>
</evidence>
<dbReference type="RefSeq" id="WP_170023132.1">
    <property type="nucleotide sequence ID" value="NZ_JABCSC020000005.1"/>
</dbReference>
<comment type="function">
    <text evidence="4">Methylates ribosomal protein uL3 on a specific glutamine residue.</text>
</comment>
<dbReference type="PIRSF" id="PIRSF037167">
    <property type="entry name" value="Mtase_YfcB_prd"/>
    <property type="match status" value="1"/>
</dbReference>
<dbReference type="InterPro" id="IPR004556">
    <property type="entry name" value="HemK-like"/>
</dbReference>
<evidence type="ECO:0000256" key="2">
    <source>
        <dbReference type="ARBA" id="ARBA00022679"/>
    </source>
</evidence>
<dbReference type="InterPro" id="IPR029063">
    <property type="entry name" value="SAM-dependent_MTases_sf"/>
</dbReference>
<dbReference type="HAMAP" id="MF_02125">
    <property type="entry name" value="L3_methyltr_PrmB"/>
    <property type="match status" value="1"/>
</dbReference>
<keyword evidence="7" id="KW-0689">Ribosomal protein</keyword>
<sequence>MQEHDCGDHCDHHDHEEHDHHHHGPLEELVTVRDLIRYATSQFNRAGLFFGHGSVDAYDEAVYLVLRTLHLPIDRLEPFLDACIPTAERAEVLDIIQRRVEERIPAAYLTHEAWLGDFRFYVDERVIVPRSFCFELLREGFSPWLRETESVLRTLDLCTGSGCLAILMAHHFPNAAVDAIDLSSDALDVAQQNVVDYGLQNVVRLIKSDVFDALADERYDLILSNPPYVTEESMQVLPEEYLHEPRMALAAGEDGMDIVRRIIAGARRHLTDEGILVVEVGHNRDLVEAAFPALEFVWLSSASEEEKVFLLRADQLPA</sequence>
<dbReference type="Pfam" id="PF05175">
    <property type="entry name" value="MTS"/>
    <property type="match status" value="1"/>
</dbReference>
<accession>A0ABX2IJ46</accession>
<dbReference type="GO" id="GO:0032259">
    <property type="term" value="P:methylation"/>
    <property type="evidence" value="ECO:0007669"/>
    <property type="project" value="UniProtKB-KW"/>
</dbReference>
<keyword evidence="8" id="KW-1185">Reference proteome</keyword>
<protein>
    <recommendedName>
        <fullName evidence="4">Ribosomal protein uL3 glutamine methyltransferase</fullName>
        <shortName evidence="4">uL3 MTase</shortName>
        <ecNumber evidence="4">2.1.1.298</ecNumber>
    </recommendedName>
    <alternativeName>
        <fullName evidence="4">N5-glutamine methyltransferase PrmB</fullName>
    </alternativeName>
</protein>
<comment type="caution">
    <text evidence="7">The sequence shown here is derived from an EMBL/GenBank/DDBJ whole genome shotgun (WGS) entry which is preliminary data.</text>
</comment>
<evidence type="ECO:0000256" key="1">
    <source>
        <dbReference type="ARBA" id="ARBA00022603"/>
    </source>
</evidence>
<dbReference type="SUPFAM" id="SSF53335">
    <property type="entry name" value="S-adenosyl-L-methionine-dependent methyltransferases"/>
    <property type="match status" value="1"/>
</dbReference>
<evidence type="ECO:0000313" key="7">
    <source>
        <dbReference type="EMBL" id="NSL56851.1"/>
    </source>
</evidence>
<dbReference type="EC" id="2.1.1.298" evidence="4"/>
<comment type="catalytic activity">
    <reaction evidence="4">
        <text>L-glutaminyl-[ribosomal protein uL3] + S-adenosyl-L-methionine = N(5)-methyl-L-glutaminyl-[ribosomal protein uL3] + S-adenosyl-L-homocysteine + H(+)</text>
        <dbReference type="Rhea" id="RHEA:45020"/>
        <dbReference type="Rhea" id="RHEA-COMP:11063"/>
        <dbReference type="Rhea" id="RHEA-COMP:11064"/>
        <dbReference type="ChEBI" id="CHEBI:15378"/>
        <dbReference type="ChEBI" id="CHEBI:30011"/>
        <dbReference type="ChEBI" id="CHEBI:57856"/>
        <dbReference type="ChEBI" id="CHEBI:59789"/>
        <dbReference type="ChEBI" id="CHEBI:61891"/>
        <dbReference type="EC" id="2.1.1.298"/>
    </reaction>
</comment>
<dbReference type="NCBIfam" id="TIGR00536">
    <property type="entry name" value="hemK_fam"/>
    <property type="match status" value="1"/>
</dbReference>
<dbReference type="InterPro" id="IPR002052">
    <property type="entry name" value="DNA_methylase_N6_adenine_CS"/>
</dbReference>
<evidence type="ECO:0000313" key="8">
    <source>
        <dbReference type="Proteomes" id="UP000778523"/>
    </source>
</evidence>
<dbReference type="Proteomes" id="UP000778523">
    <property type="component" value="Unassembled WGS sequence"/>
</dbReference>
<proteinExistence type="inferred from homology"/>
<dbReference type="PANTHER" id="PTHR47806">
    <property type="entry name" value="50S RIBOSOMAL PROTEIN L3 GLUTAMINE METHYLTRANSFERASE"/>
    <property type="match status" value="1"/>
</dbReference>
<dbReference type="GO" id="GO:0005840">
    <property type="term" value="C:ribosome"/>
    <property type="evidence" value="ECO:0007669"/>
    <property type="project" value="UniProtKB-KW"/>
</dbReference>
<dbReference type="PROSITE" id="PS00092">
    <property type="entry name" value="N6_MTASE"/>
    <property type="match status" value="1"/>
</dbReference>
<comment type="similarity">
    <text evidence="4">Belongs to the protein N5-glutamine methyltransferase family. PrmB subfamily.</text>
</comment>
<reference evidence="7 8" key="1">
    <citation type="submission" date="2020-06" db="EMBL/GenBank/DDBJ databases">
        <title>Draft genome of Uliginosibacterium sp. IMCC34675.</title>
        <authorList>
            <person name="Song J."/>
        </authorList>
    </citation>
    <scope>NUCLEOTIDE SEQUENCE [LARGE SCALE GENOMIC DNA]</scope>
    <source>
        <strain evidence="7 8">IMCC34675</strain>
    </source>
</reference>
<dbReference type="NCBIfam" id="TIGR03533">
    <property type="entry name" value="L3_gln_methyl"/>
    <property type="match status" value="1"/>
</dbReference>
<keyword evidence="1 4" id="KW-0489">Methyltransferase</keyword>
<feature type="domain" description="Methyltransferase small" evidence="6">
    <location>
        <begin position="153"/>
        <end position="235"/>
    </location>
</feature>
<dbReference type="EMBL" id="JABCSC020000005">
    <property type="protein sequence ID" value="NSL56851.1"/>
    <property type="molecule type" value="Genomic_DNA"/>
</dbReference>
<dbReference type="CDD" id="cd02440">
    <property type="entry name" value="AdoMet_MTases"/>
    <property type="match status" value="1"/>
</dbReference>
<evidence type="ECO:0000256" key="4">
    <source>
        <dbReference type="HAMAP-Rule" id="MF_02125"/>
    </source>
</evidence>
<name>A0ABX2IJ46_9RHOO</name>
<dbReference type="GO" id="GO:0008168">
    <property type="term" value="F:methyltransferase activity"/>
    <property type="evidence" value="ECO:0007669"/>
    <property type="project" value="UniProtKB-KW"/>
</dbReference>
<feature type="region of interest" description="Disordered" evidence="5">
    <location>
        <begin position="1"/>
        <end position="24"/>
    </location>
</feature>